<dbReference type="Pfam" id="PF00589">
    <property type="entry name" value="Phage_integrase"/>
    <property type="match status" value="1"/>
</dbReference>
<name>A0ABX7NLJ0_9BACT</name>
<dbReference type="InterPro" id="IPR010998">
    <property type="entry name" value="Integrase_recombinase_N"/>
</dbReference>
<dbReference type="EMBL" id="CP071090">
    <property type="protein sequence ID" value="QSQ19281.1"/>
    <property type="molecule type" value="Genomic_DNA"/>
</dbReference>
<evidence type="ECO:0000259" key="5">
    <source>
        <dbReference type="PROSITE" id="PS50943"/>
    </source>
</evidence>
<dbReference type="InterPro" id="IPR013762">
    <property type="entry name" value="Integrase-like_cat_sf"/>
</dbReference>
<keyword evidence="2" id="KW-0238">DNA-binding</keyword>
<protein>
    <submittedName>
        <fullName evidence="7">Tyrosine-type recombinase/integrase</fullName>
    </submittedName>
</protein>
<dbReference type="InterPro" id="IPR011010">
    <property type="entry name" value="DNA_brk_join_enz"/>
</dbReference>
<feature type="region of interest" description="Disordered" evidence="4">
    <location>
        <begin position="114"/>
        <end position="137"/>
    </location>
</feature>
<dbReference type="PROSITE" id="PS51898">
    <property type="entry name" value="TYR_RECOMBINASE"/>
    <property type="match status" value="1"/>
</dbReference>
<dbReference type="Gene3D" id="1.10.150.130">
    <property type="match status" value="1"/>
</dbReference>
<organism evidence="7 8">
    <name type="scientific">Pyxidicoccus parkwayensis</name>
    <dbReference type="NCBI Taxonomy" id="2813578"/>
    <lineage>
        <taxon>Bacteria</taxon>
        <taxon>Pseudomonadati</taxon>
        <taxon>Myxococcota</taxon>
        <taxon>Myxococcia</taxon>
        <taxon>Myxococcales</taxon>
        <taxon>Cystobacterineae</taxon>
        <taxon>Myxococcaceae</taxon>
        <taxon>Pyxidicoccus</taxon>
    </lineage>
</organism>
<keyword evidence="3" id="KW-0233">DNA recombination</keyword>
<dbReference type="SUPFAM" id="SSF56349">
    <property type="entry name" value="DNA breaking-rejoining enzymes"/>
    <property type="match status" value="2"/>
</dbReference>
<dbReference type="Proteomes" id="UP000662747">
    <property type="component" value="Chromosome"/>
</dbReference>
<evidence type="ECO:0000256" key="3">
    <source>
        <dbReference type="ARBA" id="ARBA00023172"/>
    </source>
</evidence>
<accession>A0ABX7NLJ0</accession>
<reference evidence="7 8" key="1">
    <citation type="submission" date="2021-02" db="EMBL/GenBank/DDBJ databases">
        <title>De Novo genome assembly of isolated myxobacteria.</title>
        <authorList>
            <person name="Stevens D.C."/>
        </authorList>
    </citation>
    <scope>NUCLEOTIDE SEQUENCE [LARGE SCALE GENOMIC DNA]</scope>
    <source>
        <strain evidence="8">SCPEA02</strain>
    </source>
</reference>
<dbReference type="InterPro" id="IPR050090">
    <property type="entry name" value="Tyrosine_recombinase_XerCD"/>
</dbReference>
<dbReference type="PANTHER" id="PTHR30349">
    <property type="entry name" value="PHAGE INTEGRASE-RELATED"/>
    <property type="match status" value="1"/>
</dbReference>
<sequence length="544" mass="60561">MAFTRRHGEKWYAIYKDEEGTQREVVTPARTKAQAELLANEMELRAWRVRQGLEVPPVEIKLRDAFEQFRPVIQGLASYDTIDGRWRNHILPALGDRPIHKIRPEDISVLLRSKLRNEEEDEEERDAPGKTDGGLGPQTVRHLRVHLQAFFTWAKKEARIFTGENPASLAWDPDVPEPEPRVLDLAEAETVASHASHEDIADMILTAAHTGLRRGELLALRWESVFLEDRYLVVRRSGKRRTTKTGRAREVPIPRALLPVLERRRASATSEWAFPDKHGRQRRPDYDINSRFRTALMRAGIVDGYEFTCVARKTRAPGERNGRSKLTALQVRDLRKRAAKGTTQAELARSFGVSPRTVGMIVRGERWGGAARGEGGCGHSARHPDAAPRTCPGCGVEMKAEPVPTLHLFKDLRASYLTHVVERTGDLKAAQDLGGHTTDRTTRRHYTAVRRQHLTAKVDEAFAGFEPVESSSSQFPVGSGENVPAAANNRERRNGEQANMPTSANGYEKASDSAGLRVGLLSRGSQVRALPGALAVLPAVTFGP</sequence>
<feature type="region of interest" description="Disordered" evidence="4">
    <location>
        <begin position="469"/>
        <end position="510"/>
    </location>
</feature>
<evidence type="ECO:0000256" key="4">
    <source>
        <dbReference type="SAM" id="MobiDB-lite"/>
    </source>
</evidence>
<dbReference type="PROSITE" id="PS50943">
    <property type="entry name" value="HTH_CROC1"/>
    <property type="match status" value="1"/>
</dbReference>
<proteinExistence type="inferred from homology"/>
<comment type="similarity">
    <text evidence="1">Belongs to the 'phage' integrase family.</text>
</comment>
<evidence type="ECO:0000313" key="7">
    <source>
        <dbReference type="EMBL" id="QSQ19281.1"/>
    </source>
</evidence>
<dbReference type="InterPro" id="IPR001387">
    <property type="entry name" value="Cro/C1-type_HTH"/>
</dbReference>
<feature type="domain" description="Tyr recombinase" evidence="6">
    <location>
        <begin position="178"/>
        <end position="459"/>
    </location>
</feature>
<evidence type="ECO:0000313" key="8">
    <source>
        <dbReference type="Proteomes" id="UP000662747"/>
    </source>
</evidence>
<gene>
    <name evidence="7" type="ORF">JY651_28540</name>
</gene>
<dbReference type="Pfam" id="PF01381">
    <property type="entry name" value="HTH_3"/>
    <property type="match status" value="1"/>
</dbReference>
<feature type="domain" description="HTH cro/C1-type" evidence="5">
    <location>
        <begin position="331"/>
        <end position="366"/>
    </location>
</feature>
<evidence type="ECO:0000259" key="6">
    <source>
        <dbReference type="PROSITE" id="PS51898"/>
    </source>
</evidence>
<evidence type="ECO:0000256" key="1">
    <source>
        <dbReference type="ARBA" id="ARBA00008857"/>
    </source>
</evidence>
<evidence type="ECO:0000256" key="2">
    <source>
        <dbReference type="ARBA" id="ARBA00023125"/>
    </source>
</evidence>
<dbReference type="InterPro" id="IPR002104">
    <property type="entry name" value="Integrase_catalytic"/>
</dbReference>
<dbReference type="RefSeq" id="WP_206720868.1">
    <property type="nucleotide sequence ID" value="NZ_CP071090.1"/>
</dbReference>
<feature type="compositionally biased region" description="Polar residues" evidence="4">
    <location>
        <begin position="496"/>
        <end position="505"/>
    </location>
</feature>
<keyword evidence="8" id="KW-1185">Reference proteome</keyword>
<dbReference type="Gene3D" id="1.10.443.10">
    <property type="entry name" value="Intergrase catalytic core"/>
    <property type="match status" value="1"/>
</dbReference>
<dbReference type="PANTHER" id="PTHR30349:SF64">
    <property type="entry name" value="PROPHAGE INTEGRASE INTD-RELATED"/>
    <property type="match status" value="1"/>
</dbReference>